<dbReference type="SMART" id="SM00460">
    <property type="entry name" value="TGc"/>
    <property type="match status" value="1"/>
</dbReference>
<name>A0A1T3P311_9ACTN</name>
<keyword evidence="2" id="KW-1133">Transmembrane helix</keyword>
<comment type="caution">
    <text evidence="4">The sequence shown here is derived from an EMBL/GenBank/DDBJ whole genome shotgun (WGS) entry which is preliminary data.</text>
</comment>
<evidence type="ECO:0000313" key="4">
    <source>
        <dbReference type="EMBL" id="OPC83290.1"/>
    </source>
</evidence>
<dbReference type="RefSeq" id="WP_078977584.1">
    <property type="nucleotide sequence ID" value="NZ_MWQN01000001.1"/>
</dbReference>
<feature type="region of interest" description="Disordered" evidence="1">
    <location>
        <begin position="568"/>
        <end position="613"/>
    </location>
</feature>
<protein>
    <recommendedName>
        <fullName evidence="3">Transglutaminase-like domain-containing protein</fullName>
    </recommendedName>
</protein>
<dbReference type="EMBL" id="MWQN01000001">
    <property type="protein sequence ID" value="OPC83290.1"/>
    <property type="molecule type" value="Genomic_DNA"/>
</dbReference>
<feature type="transmembrane region" description="Helical" evidence="2">
    <location>
        <begin position="402"/>
        <end position="422"/>
    </location>
</feature>
<organism evidence="4 5">
    <name type="scientific">Embleya scabrispora</name>
    <dbReference type="NCBI Taxonomy" id="159449"/>
    <lineage>
        <taxon>Bacteria</taxon>
        <taxon>Bacillati</taxon>
        <taxon>Actinomycetota</taxon>
        <taxon>Actinomycetes</taxon>
        <taxon>Kitasatosporales</taxon>
        <taxon>Streptomycetaceae</taxon>
        <taxon>Embleya</taxon>
    </lineage>
</organism>
<gene>
    <name evidence="4" type="ORF">B4N89_22210</name>
</gene>
<evidence type="ECO:0000256" key="2">
    <source>
        <dbReference type="SAM" id="Phobius"/>
    </source>
</evidence>
<feature type="domain" description="Transglutaminase-like" evidence="3">
    <location>
        <begin position="267"/>
        <end position="337"/>
    </location>
</feature>
<dbReference type="PANTHER" id="PTHR42736:SF1">
    <property type="entry name" value="PROTEIN-GLUTAMINE GAMMA-GLUTAMYLTRANSFERASE"/>
    <property type="match status" value="1"/>
</dbReference>
<reference evidence="4 5" key="1">
    <citation type="submission" date="2017-03" db="EMBL/GenBank/DDBJ databases">
        <title>Draft genome sequence of Streptomyces scabrisporus NF3, endophyte isolated from Amphipterygium adstringens.</title>
        <authorList>
            <person name="Vazquez M."/>
            <person name="Ceapa C.D."/>
            <person name="Rodriguez Luna D."/>
            <person name="Sanchez Esquivel S."/>
        </authorList>
    </citation>
    <scope>NUCLEOTIDE SEQUENCE [LARGE SCALE GENOMIC DNA]</scope>
    <source>
        <strain evidence="4 5">NF3</strain>
    </source>
</reference>
<evidence type="ECO:0000313" key="5">
    <source>
        <dbReference type="Proteomes" id="UP000190037"/>
    </source>
</evidence>
<keyword evidence="2" id="KW-0472">Membrane</keyword>
<dbReference type="OrthoDB" id="9804023at2"/>
<feature type="compositionally biased region" description="Basic and acidic residues" evidence="1">
    <location>
        <begin position="129"/>
        <end position="138"/>
    </location>
</feature>
<feature type="compositionally biased region" description="Basic and acidic residues" evidence="1">
    <location>
        <begin position="579"/>
        <end position="591"/>
    </location>
</feature>
<accession>A0A1T3P311</accession>
<sequence length="613" mass="65733">MRQYRPPARGGGRIGVAALAVAVAVPALIPLSANRLLDKNDNGPQSHRLTTINPVVKLSDELNRAENRELMRYRTNSATPGSIYLRISSLDRFDGRSWQPSERQLIDVPKDFPKPPGLDQGVRTSEVVTRVESDRDYDQGSLPMPYPATQVQVKGSWRYEPEGRLLLADNKQGLRGLGWTVTSLDVEPTPAQLKAAGPPPPALAPYVALNLPSDMVNRIRQQALRIGGNGTSYDRARNLEEWFARSNQFRYDTKVPPGNGASALENFLEQKVGYCEQFSSAMAVMARTLGIPARIAVGFIPGTQQADMSYKVSSHDAHAWPELYFSGAGWIRFEPTPSRGNSPSYAQQDVAPVAPSATPGSAGDLPSKQPQTVPSAGPSTATTSAPAAVGASSDGPRLSGRVLLIGGAVLLVVLLVVAPMLVRARVRRRRFAALTRDVAADVDADDRAGPVLGGWAEVLDTARDLGHPAPEAETPRQAAERLLAVLAVDAPAADGAGEADDTGRLAAGSAVLAAREALPRIALATERLLYAATPPVREPGLGEDVRAVRRGLLARAGRGRRLRASLLPPSLRRRGGPSRAERRYALAERFRPRLPRRRRGEGPGGTPKPADLG</sequence>
<dbReference type="PANTHER" id="PTHR42736">
    <property type="entry name" value="PROTEIN-GLUTAMINE GAMMA-GLUTAMYLTRANSFERASE"/>
    <property type="match status" value="1"/>
</dbReference>
<dbReference type="InterPro" id="IPR038765">
    <property type="entry name" value="Papain-like_cys_pep_sf"/>
</dbReference>
<dbReference type="STRING" id="159449.B4N89_22210"/>
<dbReference type="InterPro" id="IPR002931">
    <property type="entry name" value="Transglutaminase-like"/>
</dbReference>
<dbReference type="InterPro" id="IPR052901">
    <property type="entry name" value="Bact_TGase-like"/>
</dbReference>
<feature type="transmembrane region" description="Helical" evidence="2">
    <location>
        <begin position="12"/>
        <end position="33"/>
    </location>
</feature>
<dbReference type="SUPFAM" id="SSF54001">
    <property type="entry name" value="Cysteine proteinases"/>
    <property type="match status" value="1"/>
</dbReference>
<keyword evidence="2" id="KW-0812">Transmembrane</keyword>
<dbReference type="Gene3D" id="3.10.620.30">
    <property type="match status" value="1"/>
</dbReference>
<feature type="compositionally biased region" description="Low complexity" evidence="1">
    <location>
        <begin position="372"/>
        <end position="393"/>
    </location>
</feature>
<feature type="region of interest" description="Disordered" evidence="1">
    <location>
        <begin position="338"/>
        <end position="394"/>
    </location>
</feature>
<feature type="compositionally biased region" description="Polar residues" evidence="1">
    <location>
        <begin position="338"/>
        <end position="347"/>
    </location>
</feature>
<dbReference type="Pfam" id="PF11992">
    <property type="entry name" value="TgpA_N"/>
    <property type="match status" value="1"/>
</dbReference>
<dbReference type="InterPro" id="IPR021878">
    <property type="entry name" value="TgpA_N"/>
</dbReference>
<evidence type="ECO:0000256" key="1">
    <source>
        <dbReference type="SAM" id="MobiDB-lite"/>
    </source>
</evidence>
<evidence type="ECO:0000259" key="3">
    <source>
        <dbReference type="SMART" id="SM00460"/>
    </source>
</evidence>
<dbReference type="Pfam" id="PF01841">
    <property type="entry name" value="Transglut_core"/>
    <property type="match status" value="1"/>
</dbReference>
<feature type="region of interest" description="Disordered" evidence="1">
    <location>
        <begin position="107"/>
        <end position="146"/>
    </location>
</feature>
<dbReference type="AlphaFoldDB" id="A0A1T3P311"/>
<keyword evidence="5" id="KW-1185">Reference proteome</keyword>
<dbReference type="Proteomes" id="UP000190037">
    <property type="component" value="Unassembled WGS sequence"/>
</dbReference>
<proteinExistence type="predicted"/>